<evidence type="ECO:0000259" key="7">
    <source>
        <dbReference type="SMART" id="SM00856"/>
    </source>
</evidence>
<dbReference type="Pfam" id="PF04043">
    <property type="entry name" value="PMEI"/>
    <property type="match status" value="1"/>
</dbReference>
<feature type="domain" description="Pectinesterase inhibitor" evidence="7">
    <location>
        <begin position="28"/>
        <end position="190"/>
    </location>
</feature>
<name>A0A8J5KFI5_ZINOF</name>
<evidence type="ECO:0000256" key="6">
    <source>
        <dbReference type="SAM" id="SignalP"/>
    </source>
</evidence>
<evidence type="ECO:0000256" key="5">
    <source>
        <dbReference type="ARBA" id="ARBA00038471"/>
    </source>
</evidence>
<reference evidence="8 9" key="1">
    <citation type="submission" date="2020-08" db="EMBL/GenBank/DDBJ databases">
        <title>Plant Genome Project.</title>
        <authorList>
            <person name="Zhang R.-G."/>
        </authorList>
    </citation>
    <scope>NUCLEOTIDE SEQUENCE [LARGE SCALE GENOMIC DNA]</scope>
    <source>
        <tissue evidence="8">Rhizome</tissue>
    </source>
</reference>
<dbReference type="GO" id="GO:0004857">
    <property type="term" value="F:enzyme inhibitor activity"/>
    <property type="evidence" value="ECO:0007669"/>
    <property type="project" value="InterPro"/>
</dbReference>
<dbReference type="OrthoDB" id="1430376at2759"/>
<organism evidence="8 9">
    <name type="scientific">Zingiber officinale</name>
    <name type="common">Ginger</name>
    <name type="synonym">Amomum zingiber</name>
    <dbReference type="NCBI Taxonomy" id="94328"/>
    <lineage>
        <taxon>Eukaryota</taxon>
        <taxon>Viridiplantae</taxon>
        <taxon>Streptophyta</taxon>
        <taxon>Embryophyta</taxon>
        <taxon>Tracheophyta</taxon>
        <taxon>Spermatophyta</taxon>
        <taxon>Magnoliopsida</taxon>
        <taxon>Liliopsida</taxon>
        <taxon>Zingiberales</taxon>
        <taxon>Zingiberaceae</taxon>
        <taxon>Zingiber</taxon>
    </lineage>
</organism>
<feature type="signal peptide" evidence="6">
    <location>
        <begin position="1"/>
        <end position="22"/>
    </location>
</feature>
<keyword evidence="3 6" id="KW-0732">Signal</keyword>
<dbReference type="NCBIfam" id="TIGR01614">
    <property type="entry name" value="PME_inhib"/>
    <property type="match status" value="1"/>
</dbReference>
<gene>
    <name evidence="8" type="ORF">ZIOFF_059122</name>
</gene>
<dbReference type="InterPro" id="IPR051955">
    <property type="entry name" value="PME_Inhibitor"/>
</dbReference>
<evidence type="ECO:0000256" key="4">
    <source>
        <dbReference type="ARBA" id="ARBA00023157"/>
    </source>
</evidence>
<keyword evidence="4" id="KW-1015">Disulfide bond</keyword>
<dbReference type="EMBL" id="JACMSC010000016">
    <property type="protein sequence ID" value="KAG6482491.1"/>
    <property type="molecule type" value="Genomic_DNA"/>
</dbReference>
<dbReference type="CDD" id="cd15798">
    <property type="entry name" value="PMEI-like_3"/>
    <property type="match status" value="1"/>
</dbReference>
<sequence length="197" mass="21067">MAHVSVLSILLMVACVSASAGATSVDVSPTDFVRSSCGATRYRDLCFRCLAPYAAAVRRDPRRLARAAMSVSADRARSASAFVSQAVARAKWNGPRDAGAVRDCLENMADSVDRLRQSAKELDRAGRSGDRAASDFAMHMGNVRAWCSAALTDENTCLDSLSDRCSSSVRAAVRPKVVEVAQVTSNALALVNRLWPN</sequence>
<protein>
    <recommendedName>
        <fullName evidence="7">Pectinesterase inhibitor domain-containing protein</fullName>
    </recommendedName>
</protein>
<evidence type="ECO:0000313" key="9">
    <source>
        <dbReference type="Proteomes" id="UP000734854"/>
    </source>
</evidence>
<dbReference type="PANTHER" id="PTHR31080:SF87">
    <property type="entry name" value="PECTINESTERASE INHIBITOR 7"/>
    <property type="match status" value="1"/>
</dbReference>
<dbReference type="FunFam" id="1.20.140.40:FF:000006">
    <property type="entry name" value="Pectinesterase inhibitor 3"/>
    <property type="match status" value="1"/>
</dbReference>
<keyword evidence="2" id="KW-0964">Secreted</keyword>
<evidence type="ECO:0000256" key="2">
    <source>
        <dbReference type="ARBA" id="ARBA00022525"/>
    </source>
</evidence>
<comment type="similarity">
    <text evidence="5">Belongs to the PMEI family.</text>
</comment>
<comment type="caution">
    <text evidence="8">The sequence shown here is derived from an EMBL/GenBank/DDBJ whole genome shotgun (WGS) entry which is preliminary data.</text>
</comment>
<dbReference type="Proteomes" id="UP000734854">
    <property type="component" value="Unassembled WGS sequence"/>
</dbReference>
<dbReference type="AlphaFoldDB" id="A0A8J5KFI5"/>
<keyword evidence="9" id="KW-1185">Reference proteome</keyword>
<dbReference type="GO" id="GO:0005576">
    <property type="term" value="C:extracellular region"/>
    <property type="evidence" value="ECO:0007669"/>
    <property type="project" value="UniProtKB-SubCell"/>
</dbReference>
<accession>A0A8J5KFI5</accession>
<dbReference type="SMART" id="SM00856">
    <property type="entry name" value="PMEI"/>
    <property type="match status" value="1"/>
</dbReference>
<evidence type="ECO:0000256" key="1">
    <source>
        <dbReference type="ARBA" id="ARBA00004239"/>
    </source>
</evidence>
<evidence type="ECO:0000256" key="3">
    <source>
        <dbReference type="ARBA" id="ARBA00022729"/>
    </source>
</evidence>
<dbReference type="InterPro" id="IPR006501">
    <property type="entry name" value="Pectinesterase_inhib_dom"/>
</dbReference>
<comment type="subcellular location">
    <subcellularLocation>
        <location evidence="1">Secreted</location>
        <location evidence="1">Extracellular space</location>
    </subcellularLocation>
</comment>
<feature type="chain" id="PRO_5035232257" description="Pectinesterase inhibitor domain-containing protein" evidence="6">
    <location>
        <begin position="23"/>
        <end position="197"/>
    </location>
</feature>
<dbReference type="PANTHER" id="PTHR31080">
    <property type="entry name" value="PECTINESTERASE INHIBITOR-LIKE"/>
    <property type="match status" value="1"/>
</dbReference>
<proteinExistence type="inferred from homology"/>
<evidence type="ECO:0000313" key="8">
    <source>
        <dbReference type="EMBL" id="KAG6482491.1"/>
    </source>
</evidence>